<evidence type="ECO:0000313" key="2">
    <source>
        <dbReference type="EMBL" id="BAZ84810.1"/>
    </source>
</evidence>
<dbReference type="InterPro" id="IPR001173">
    <property type="entry name" value="Glyco_trans_2-like"/>
</dbReference>
<evidence type="ECO:0000259" key="1">
    <source>
        <dbReference type="Pfam" id="PF00535"/>
    </source>
</evidence>
<accession>A0A1Z4UZX1</accession>
<dbReference type="RefSeq" id="WP_096664764.1">
    <property type="nucleotide sequence ID" value="NZ_AP018316.1"/>
</dbReference>
<proteinExistence type="predicted"/>
<reference evidence="2 3" key="1">
    <citation type="submission" date="2017-06" db="EMBL/GenBank/DDBJ databases">
        <title>Genome sequencing of cyanobaciteial culture collection at National Institute for Environmental Studies (NIES).</title>
        <authorList>
            <person name="Hirose Y."/>
            <person name="Shimura Y."/>
            <person name="Fujisawa T."/>
            <person name="Nakamura Y."/>
            <person name="Kawachi M."/>
        </authorList>
    </citation>
    <scope>NUCLEOTIDE SEQUENCE [LARGE SCALE GENOMIC DNA]</scope>
    <source>
        <strain evidence="2 3">NIES-806</strain>
    </source>
</reference>
<dbReference type="InterPro" id="IPR029044">
    <property type="entry name" value="Nucleotide-diphossugar_trans"/>
</dbReference>
<dbReference type="Pfam" id="PF00535">
    <property type="entry name" value="Glycos_transf_2"/>
    <property type="match status" value="1"/>
</dbReference>
<dbReference type="EMBL" id="AP018316">
    <property type="protein sequence ID" value="BAZ84810.1"/>
    <property type="molecule type" value="Genomic_DNA"/>
</dbReference>
<gene>
    <name evidence="2" type="ORF">NIES806_10030</name>
</gene>
<feature type="domain" description="Glycosyltransferase 2-like" evidence="1">
    <location>
        <begin position="215"/>
        <end position="351"/>
    </location>
</feature>
<dbReference type="PANTHER" id="PTHR22916:SF67">
    <property type="entry name" value="COLANIC ACID BIOSYNTHESIS GLYCOSYL TRANSFERASE WCAE-RELATED"/>
    <property type="match status" value="1"/>
</dbReference>
<evidence type="ECO:0000313" key="3">
    <source>
        <dbReference type="Proteomes" id="UP000218702"/>
    </source>
</evidence>
<protein>
    <submittedName>
        <fullName evidence="2">Putative glycosyl transferase</fullName>
    </submittedName>
</protein>
<dbReference type="Gene3D" id="3.90.550.10">
    <property type="entry name" value="Spore Coat Polysaccharide Biosynthesis Protein SpsA, Chain A"/>
    <property type="match status" value="1"/>
</dbReference>
<dbReference type="GO" id="GO:0016740">
    <property type="term" value="F:transferase activity"/>
    <property type="evidence" value="ECO:0007669"/>
    <property type="project" value="UniProtKB-KW"/>
</dbReference>
<keyword evidence="2" id="KW-0808">Transferase</keyword>
<dbReference type="PANTHER" id="PTHR22916">
    <property type="entry name" value="GLYCOSYLTRANSFERASE"/>
    <property type="match status" value="1"/>
</dbReference>
<dbReference type="AlphaFoldDB" id="A0A1Z4UZX1"/>
<organism evidence="2 3">
    <name type="scientific">Dolichospermum compactum NIES-806</name>
    <dbReference type="NCBI Taxonomy" id="1973481"/>
    <lineage>
        <taxon>Bacteria</taxon>
        <taxon>Bacillati</taxon>
        <taxon>Cyanobacteriota</taxon>
        <taxon>Cyanophyceae</taxon>
        <taxon>Nostocales</taxon>
        <taxon>Aphanizomenonaceae</taxon>
        <taxon>Dolichospermum</taxon>
        <taxon>Dolichospermum compactum</taxon>
    </lineage>
</organism>
<dbReference type="SUPFAM" id="SSF53448">
    <property type="entry name" value="Nucleotide-diphospho-sugar transferases"/>
    <property type="match status" value="1"/>
</dbReference>
<dbReference type="KEGG" id="dcm:NIES806_10030"/>
<dbReference type="OrthoDB" id="396512at2"/>
<dbReference type="CDD" id="cd06433">
    <property type="entry name" value="GT_2_WfgS_like"/>
    <property type="match status" value="1"/>
</dbReference>
<dbReference type="Proteomes" id="UP000218702">
    <property type="component" value="Chromosome"/>
</dbReference>
<sequence length="452" mass="52498">MKSLDSKKSESYLHFINSLQLNINFVNIESASVRSVESMTGWRGIETLVCLNDGGEIYDVDIRYAWKADIFKQYLFDNKWSEDILLTASKNKVNRFKVIIYLCDTSINLDFEKHCESVPKRFLVGKYWQRIDHVYLQLPTSHPFIIPDHAAEQERIGYSTTCLLTKDHPNVTTETVSENNNGILFLSHNTQLSSEGGLRNKGFLKPSSRELPLVSVITVVFNGERYIEQTIQSVINQSYPNVEYIIIDGGSTDETINIIRKYDDQINYWISEPDNGIYNAMNKALSIAAGDWIFFLGSDDILFDTEVINKFIFCQKDIDVDIIFGNVIFSNNYYFKSKLNYKILVGNTLHHQSCFYRKYLFNDFRYQDRYKIGADYELNLKIYTQNGSYKYINSPVSIFRYEGESSRNRDLGIKEMNNIRSKYVNYVVNTIMSLILKIRGIIANQQMSKLNR</sequence>
<name>A0A1Z4UZX1_9CYAN</name>
<keyword evidence="3" id="KW-1185">Reference proteome</keyword>